<dbReference type="Gene3D" id="3.60.10.10">
    <property type="entry name" value="Endonuclease/exonuclease/phosphatase"/>
    <property type="match status" value="2"/>
</dbReference>
<dbReference type="InterPro" id="IPR046985">
    <property type="entry name" value="IP5"/>
</dbReference>
<evidence type="ECO:0000259" key="3">
    <source>
        <dbReference type="SMART" id="SM00128"/>
    </source>
</evidence>
<comment type="caution">
    <text evidence="4">The sequence shown here is derived from an EMBL/GenBank/DDBJ whole genome shotgun (WGS) entry which is preliminary data.</text>
</comment>
<comment type="similarity">
    <text evidence="1">Belongs to the inositol polyphosphate 5-phosphatase family.</text>
</comment>
<keyword evidence="5" id="KW-1185">Reference proteome</keyword>
<feature type="region of interest" description="Disordered" evidence="2">
    <location>
        <begin position="610"/>
        <end position="647"/>
    </location>
</feature>
<dbReference type="Pfam" id="PF22669">
    <property type="entry name" value="Exo_endo_phos2"/>
    <property type="match status" value="2"/>
</dbReference>
<evidence type="ECO:0000313" key="5">
    <source>
        <dbReference type="Proteomes" id="UP000747399"/>
    </source>
</evidence>
<dbReference type="EMBL" id="BNCO01000038">
    <property type="protein sequence ID" value="GIL60191.1"/>
    <property type="molecule type" value="Genomic_DNA"/>
</dbReference>
<feature type="region of interest" description="Disordered" evidence="2">
    <location>
        <begin position="164"/>
        <end position="338"/>
    </location>
</feature>
<sequence>MCCTALAAAGVENSSGAAAAAARQGRSMRSASGEPTSPTQTYATWALPSAAPSSALPSRPGSGGVAGALSEHSSADGTRGGGGGGGGKAAGRQRAPGHPNVRAPHPAGGGVIRRTVELTPLSAPGALDGAFRDVLARAAAANAALLATGAGTLEPDFGYARVVEQHRRQRQEQRKQPPLSPSRVQDIRHHQQHQQQRQENREQQQQQQQAAGDSTTSSPKRTAKQAPAQPSSEATAAAGPGEPAPVPQDDAGKPPGSAAAGQKVLNSAPNSPRDSNAPPAAVHVRAPRPPLAAKSRRSVLKATPQDQGKDADAATTPSLESTAVMPHPPAAARTHGSPSVLATASYRLLGLRRPSSRISLADSEGGDAYLPPATAAAGGASVGTWGSDAPGLDPLGFRTAENVDIRIHCLTFNMGGVVPSSAALPDSLFTGSCLSPDAAPDAAHLYVVATQESGPLADWEAAVAAHLGRGYTRVAAETLMSIHIVLFAVRSVEPYITDIQTSSVATGVGNVLGNKGGVAVTFTLLGARVLLVGAHFAAHDQNVERRNADFHRICAGLFAPPSTDGSGTVTAASLPRSWQATPERQRGGGAPDGAVSGRLVLESPQGSQGAAAIAAAADGRPQLTRSNTSTARRDYPGSTMGRSSRTGAGVTFGAVEAAEYGSDGAATYTAGEGEGADGADGTAPSRGLTRAFSSSSVCSVASNSSAHPGSGAHEGALRSRTLSFWDRVSFVTAHRHSTALLSHFDVVLWMGDLNYRVSGTPEVVKYAIDENMMEVLWANDQLQKQQKKGKVLQGFLEMPIAFAPTFKYFRNSDNYDLRRAPSWTDRVLYLVNADPLFADLRPLYYMSVPELRTSDHKPVIAGFELSICPLRGGDNRHARQRGCVIS</sequence>
<reference evidence="4" key="1">
    <citation type="journal article" date="2021" name="Proc. Natl. Acad. Sci. U.S.A.">
        <title>Three genomes in the algal genus Volvox reveal the fate of a haploid sex-determining region after a transition to homothallism.</title>
        <authorList>
            <person name="Yamamoto K."/>
            <person name="Hamaji T."/>
            <person name="Kawai-Toyooka H."/>
            <person name="Matsuzaki R."/>
            <person name="Takahashi F."/>
            <person name="Nishimura Y."/>
            <person name="Kawachi M."/>
            <person name="Noguchi H."/>
            <person name="Minakuchi Y."/>
            <person name="Umen J.G."/>
            <person name="Toyoda A."/>
            <person name="Nozaki H."/>
        </authorList>
    </citation>
    <scope>NUCLEOTIDE SEQUENCE</scope>
    <source>
        <strain evidence="4">NIES-3780</strain>
    </source>
</reference>
<feature type="region of interest" description="Disordered" evidence="2">
    <location>
        <begin position="578"/>
        <end position="597"/>
    </location>
</feature>
<name>A0A8J4BF27_9CHLO</name>
<feature type="compositionally biased region" description="Low complexity" evidence="2">
    <location>
        <begin position="11"/>
        <end position="33"/>
    </location>
</feature>
<accession>A0A8J4BF27</accession>
<dbReference type="GO" id="GO:0004439">
    <property type="term" value="F:phosphatidylinositol-4,5-bisphosphate 5-phosphatase activity"/>
    <property type="evidence" value="ECO:0007669"/>
    <property type="project" value="TreeGrafter"/>
</dbReference>
<gene>
    <name evidence="4" type="ORF">Vafri_14812</name>
</gene>
<feature type="compositionally biased region" description="Polar residues" evidence="2">
    <location>
        <begin position="34"/>
        <end position="43"/>
    </location>
</feature>
<organism evidence="4 5">
    <name type="scientific">Volvox africanus</name>
    <dbReference type="NCBI Taxonomy" id="51714"/>
    <lineage>
        <taxon>Eukaryota</taxon>
        <taxon>Viridiplantae</taxon>
        <taxon>Chlorophyta</taxon>
        <taxon>core chlorophytes</taxon>
        <taxon>Chlorophyceae</taxon>
        <taxon>CS clade</taxon>
        <taxon>Chlamydomonadales</taxon>
        <taxon>Volvocaceae</taxon>
        <taxon>Volvox</taxon>
    </lineage>
</organism>
<feature type="compositionally biased region" description="Gly residues" evidence="2">
    <location>
        <begin position="78"/>
        <end position="89"/>
    </location>
</feature>
<protein>
    <recommendedName>
        <fullName evidence="3">Inositol polyphosphate-related phosphatase domain-containing protein</fullName>
    </recommendedName>
</protein>
<dbReference type="PANTHER" id="PTHR11200:SF300">
    <property type="entry name" value="TYPE II INOSITOL 1,4,5-TRISPHOSPHATE 5-PHOSPHATASE"/>
    <property type="match status" value="1"/>
</dbReference>
<dbReference type="SUPFAM" id="SSF56219">
    <property type="entry name" value="DNase I-like"/>
    <property type="match status" value="2"/>
</dbReference>
<evidence type="ECO:0000256" key="1">
    <source>
        <dbReference type="ARBA" id="ARBA00010768"/>
    </source>
</evidence>
<dbReference type="GO" id="GO:0046856">
    <property type="term" value="P:phosphatidylinositol dephosphorylation"/>
    <property type="evidence" value="ECO:0007669"/>
    <property type="project" value="InterPro"/>
</dbReference>
<feature type="domain" description="Inositol polyphosphate-related phosphatase" evidence="3">
    <location>
        <begin position="403"/>
        <end position="871"/>
    </location>
</feature>
<dbReference type="Proteomes" id="UP000747399">
    <property type="component" value="Unassembled WGS sequence"/>
</dbReference>
<feature type="compositionally biased region" description="Basic and acidic residues" evidence="2">
    <location>
        <begin position="164"/>
        <end position="175"/>
    </location>
</feature>
<dbReference type="InterPro" id="IPR036691">
    <property type="entry name" value="Endo/exonu/phosph_ase_sf"/>
</dbReference>
<dbReference type="SMART" id="SM00128">
    <property type="entry name" value="IPPc"/>
    <property type="match status" value="1"/>
</dbReference>
<evidence type="ECO:0000313" key="4">
    <source>
        <dbReference type="EMBL" id="GIL60191.1"/>
    </source>
</evidence>
<dbReference type="PANTHER" id="PTHR11200">
    <property type="entry name" value="INOSITOL 5-PHOSPHATASE"/>
    <property type="match status" value="1"/>
</dbReference>
<proteinExistence type="inferred from homology"/>
<evidence type="ECO:0000256" key="2">
    <source>
        <dbReference type="SAM" id="MobiDB-lite"/>
    </source>
</evidence>
<feature type="compositionally biased region" description="Polar residues" evidence="2">
    <location>
        <begin position="264"/>
        <end position="274"/>
    </location>
</feature>
<feature type="compositionally biased region" description="Low complexity" evidence="2">
    <location>
        <begin position="46"/>
        <end position="60"/>
    </location>
</feature>
<dbReference type="AlphaFoldDB" id="A0A8J4BF27"/>
<feature type="region of interest" description="Disordered" evidence="2">
    <location>
        <begin position="11"/>
        <end position="110"/>
    </location>
</feature>
<dbReference type="InterPro" id="IPR000300">
    <property type="entry name" value="IPPc"/>
</dbReference>
<feature type="compositionally biased region" description="Polar residues" evidence="2">
    <location>
        <begin position="210"/>
        <end position="220"/>
    </location>
</feature>
<feature type="compositionally biased region" description="Low complexity" evidence="2">
    <location>
        <begin position="230"/>
        <end position="241"/>
    </location>
</feature>